<evidence type="ECO:0000259" key="5">
    <source>
        <dbReference type="PROSITE" id="PS51078"/>
    </source>
</evidence>
<dbReference type="InterPro" id="IPR014757">
    <property type="entry name" value="Tscrpt_reg_IclR_C"/>
</dbReference>
<dbReference type="GO" id="GO:0045892">
    <property type="term" value="P:negative regulation of DNA-templated transcription"/>
    <property type="evidence" value="ECO:0007669"/>
    <property type="project" value="TreeGrafter"/>
</dbReference>
<dbReference type="EMBL" id="WNJL01000008">
    <property type="protein sequence ID" value="NDU41359.1"/>
    <property type="molecule type" value="Genomic_DNA"/>
</dbReference>
<keyword evidence="1" id="KW-0805">Transcription regulation</keyword>
<dbReference type="SMART" id="SM00346">
    <property type="entry name" value="HTH_ICLR"/>
    <property type="match status" value="1"/>
</dbReference>
<reference evidence="6" key="1">
    <citation type="submission" date="2019-11" db="EMBL/GenBank/DDBJ databases">
        <title>Acidithiobacillus ferrianus sp. nov.: a facultatively anaerobic and extremely acidophilic chemolithoautotroph.</title>
        <authorList>
            <person name="Norris P.R."/>
            <person name="Falagan C."/>
            <person name="Moya-Beltran A."/>
            <person name="Castro M."/>
            <person name="Quatrini R."/>
            <person name="Johnson D.B."/>
        </authorList>
    </citation>
    <scope>NUCLEOTIDE SEQUENCE [LARGE SCALE GENOMIC DNA]</scope>
    <source>
        <strain evidence="6">MG</strain>
    </source>
</reference>
<evidence type="ECO:0000256" key="1">
    <source>
        <dbReference type="ARBA" id="ARBA00023015"/>
    </source>
</evidence>
<dbReference type="PANTHER" id="PTHR30136:SF24">
    <property type="entry name" value="HTH-TYPE TRANSCRIPTIONAL REPRESSOR ALLR"/>
    <property type="match status" value="1"/>
</dbReference>
<dbReference type="InterPro" id="IPR050707">
    <property type="entry name" value="HTH_MetabolicPath_Reg"/>
</dbReference>
<comment type="caution">
    <text evidence="6">The sequence shown here is derived from an EMBL/GenBank/DDBJ whole genome shotgun (WGS) entry which is preliminary data.</text>
</comment>
<dbReference type="Pfam" id="PF01614">
    <property type="entry name" value="IclR_C"/>
    <property type="match status" value="1"/>
</dbReference>
<feature type="domain" description="HTH iclR-type" evidence="4">
    <location>
        <begin position="12"/>
        <end position="73"/>
    </location>
</feature>
<dbReference type="Pfam" id="PF09339">
    <property type="entry name" value="HTH_IclR"/>
    <property type="match status" value="1"/>
</dbReference>
<dbReference type="GO" id="GO:0003677">
    <property type="term" value="F:DNA binding"/>
    <property type="evidence" value="ECO:0007669"/>
    <property type="project" value="UniProtKB-KW"/>
</dbReference>
<dbReference type="AlphaFoldDB" id="A0A845U5A0"/>
<gene>
    <name evidence="6" type="ORF">GL267_01505</name>
</gene>
<dbReference type="PANTHER" id="PTHR30136">
    <property type="entry name" value="HELIX-TURN-HELIX TRANSCRIPTIONAL REGULATOR, ICLR FAMILY"/>
    <property type="match status" value="1"/>
</dbReference>
<dbReference type="GO" id="GO:0003700">
    <property type="term" value="F:DNA-binding transcription factor activity"/>
    <property type="evidence" value="ECO:0007669"/>
    <property type="project" value="TreeGrafter"/>
</dbReference>
<dbReference type="SUPFAM" id="SSF46785">
    <property type="entry name" value="Winged helix' DNA-binding domain"/>
    <property type="match status" value="1"/>
</dbReference>
<dbReference type="Gene3D" id="3.30.450.40">
    <property type="match status" value="1"/>
</dbReference>
<dbReference type="SUPFAM" id="SSF55781">
    <property type="entry name" value="GAF domain-like"/>
    <property type="match status" value="1"/>
</dbReference>
<dbReference type="RefSeq" id="WP_163095846.1">
    <property type="nucleotide sequence ID" value="NZ_CP127523.1"/>
</dbReference>
<sequence>MPASATDRNSSIQVIDRLRALLDALAAEGGNASLKILAAVTGLAPSTAFRILASAQDNALIARDAAGHYRFGPRLQDWAQFAHGRSDLRAIARPVMAWLRDQVQETVNLTLQQGDEVVYVERATSSRMMRVEQIIGSRAPLHTTAVGKLMLALEGETAVQSYAVRTGLPALTKHTLNNATSLWENARLSSERGYALDNEEAEIGVGCLGVLLRGHLPWNAGLSISAPIERRQESWVPLLQEAARRIDTRLQGQTVTVDVVALEGPP</sequence>
<dbReference type="InterPro" id="IPR036390">
    <property type="entry name" value="WH_DNA-bd_sf"/>
</dbReference>
<proteinExistence type="predicted"/>
<dbReference type="Gene3D" id="1.10.10.10">
    <property type="entry name" value="Winged helix-like DNA-binding domain superfamily/Winged helix DNA-binding domain"/>
    <property type="match status" value="1"/>
</dbReference>
<dbReference type="InterPro" id="IPR005471">
    <property type="entry name" value="Tscrpt_reg_IclR_N"/>
</dbReference>
<evidence type="ECO:0000313" key="6">
    <source>
        <dbReference type="EMBL" id="NDU41359.1"/>
    </source>
</evidence>
<dbReference type="InterPro" id="IPR036388">
    <property type="entry name" value="WH-like_DNA-bd_sf"/>
</dbReference>
<accession>A0A845U5A0</accession>
<dbReference type="PROSITE" id="PS51078">
    <property type="entry name" value="ICLR_ED"/>
    <property type="match status" value="1"/>
</dbReference>
<keyword evidence="3" id="KW-0804">Transcription</keyword>
<dbReference type="PROSITE" id="PS51077">
    <property type="entry name" value="HTH_ICLR"/>
    <property type="match status" value="1"/>
</dbReference>
<protein>
    <submittedName>
        <fullName evidence="6">Helix-turn-helix domain-containing protein</fullName>
    </submittedName>
</protein>
<evidence type="ECO:0000256" key="2">
    <source>
        <dbReference type="ARBA" id="ARBA00023125"/>
    </source>
</evidence>
<keyword evidence="2" id="KW-0238">DNA-binding</keyword>
<organism evidence="6">
    <name type="scientific">Acidithiobacillus ferrianus</name>
    <dbReference type="NCBI Taxonomy" id="2678518"/>
    <lineage>
        <taxon>Bacteria</taxon>
        <taxon>Pseudomonadati</taxon>
        <taxon>Pseudomonadota</taxon>
        <taxon>Acidithiobacillia</taxon>
        <taxon>Acidithiobacillales</taxon>
        <taxon>Acidithiobacillaceae</taxon>
        <taxon>Acidithiobacillus</taxon>
    </lineage>
</organism>
<dbReference type="InterPro" id="IPR029016">
    <property type="entry name" value="GAF-like_dom_sf"/>
</dbReference>
<feature type="domain" description="IclR-ED" evidence="5">
    <location>
        <begin position="74"/>
        <end position="252"/>
    </location>
</feature>
<evidence type="ECO:0000259" key="4">
    <source>
        <dbReference type="PROSITE" id="PS51077"/>
    </source>
</evidence>
<evidence type="ECO:0000256" key="3">
    <source>
        <dbReference type="ARBA" id="ARBA00023163"/>
    </source>
</evidence>
<name>A0A845U5A0_9PROT</name>